<accession>A0A835MLJ6</accession>
<dbReference type="AlphaFoldDB" id="A0A835MLJ6"/>
<evidence type="ECO:0000313" key="1">
    <source>
        <dbReference type="EMBL" id="KAF9661868.1"/>
    </source>
</evidence>
<dbReference type="OrthoDB" id="835362at2759"/>
<dbReference type="GO" id="GO:0004866">
    <property type="term" value="F:endopeptidase inhibitor activity"/>
    <property type="evidence" value="ECO:0007669"/>
    <property type="project" value="InterPro"/>
</dbReference>
<name>A0A835MLJ6_9ROSI</name>
<gene>
    <name evidence="1" type="ORF">SADUNF_Sadunf19G0113400</name>
</gene>
<evidence type="ECO:0000313" key="2">
    <source>
        <dbReference type="Proteomes" id="UP000657918"/>
    </source>
</evidence>
<dbReference type="SUPFAM" id="SSF50386">
    <property type="entry name" value="STI-like"/>
    <property type="match status" value="1"/>
</dbReference>
<protein>
    <submittedName>
        <fullName evidence="1">Uncharacterized protein</fullName>
    </submittedName>
</protein>
<keyword evidence="2" id="KW-1185">Reference proteome</keyword>
<dbReference type="EMBL" id="JADGMS010000019">
    <property type="protein sequence ID" value="KAF9661868.1"/>
    <property type="molecule type" value="Genomic_DNA"/>
</dbReference>
<reference evidence="1 2" key="1">
    <citation type="submission" date="2020-10" db="EMBL/GenBank/DDBJ databases">
        <title>Plant Genome Project.</title>
        <authorList>
            <person name="Zhang R.-G."/>
        </authorList>
    </citation>
    <scope>NUCLEOTIDE SEQUENCE [LARGE SCALE GENOMIC DNA]</scope>
    <source>
        <strain evidence="1">FAFU-HL-1</strain>
        <tissue evidence="1">Leaf</tissue>
    </source>
</reference>
<organism evidence="1 2">
    <name type="scientific">Salix dunnii</name>
    <dbReference type="NCBI Taxonomy" id="1413687"/>
    <lineage>
        <taxon>Eukaryota</taxon>
        <taxon>Viridiplantae</taxon>
        <taxon>Streptophyta</taxon>
        <taxon>Embryophyta</taxon>
        <taxon>Tracheophyta</taxon>
        <taxon>Spermatophyta</taxon>
        <taxon>Magnoliopsida</taxon>
        <taxon>eudicotyledons</taxon>
        <taxon>Gunneridae</taxon>
        <taxon>Pentapetalae</taxon>
        <taxon>rosids</taxon>
        <taxon>fabids</taxon>
        <taxon>Malpighiales</taxon>
        <taxon>Salicaceae</taxon>
        <taxon>Saliceae</taxon>
        <taxon>Salix</taxon>
    </lineage>
</organism>
<dbReference type="InterPro" id="IPR002160">
    <property type="entry name" value="Prot_inh_Kunz-lg"/>
</dbReference>
<dbReference type="Proteomes" id="UP000657918">
    <property type="component" value="Unassembled WGS sequence"/>
</dbReference>
<proteinExistence type="predicted"/>
<dbReference type="Gene3D" id="2.80.10.50">
    <property type="match status" value="1"/>
</dbReference>
<comment type="caution">
    <text evidence="1">The sequence shown here is derived from an EMBL/GenBank/DDBJ whole genome shotgun (WGS) entry which is preliminary data.</text>
</comment>
<dbReference type="InterPro" id="IPR011065">
    <property type="entry name" value="Kunitz_inhibitor_STI-like_sf"/>
</dbReference>
<sequence length="109" mass="12023">MSHALPVTFSPAVKSDNSVIHEDSYLNVDFVAPTCRMLGVSTMWKVKFKAIVRGFAITKHGGDKGLYQLSYWPNSKSLGKSSCNPLGNVVNRLARSSVPFHVDRNISQI</sequence>
<dbReference type="Pfam" id="PF00197">
    <property type="entry name" value="Kunitz_legume"/>
    <property type="match status" value="1"/>
</dbReference>